<organism evidence="10 11">
    <name type="scientific">Monoraphidium neglectum</name>
    <dbReference type="NCBI Taxonomy" id="145388"/>
    <lineage>
        <taxon>Eukaryota</taxon>
        <taxon>Viridiplantae</taxon>
        <taxon>Chlorophyta</taxon>
        <taxon>core chlorophytes</taxon>
        <taxon>Chlorophyceae</taxon>
        <taxon>CS clade</taxon>
        <taxon>Sphaeropleales</taxon>
        <taxon>Selenastraceae</taxon>
        <taxon>Monoraphidium</taxon>
    </lineage>
</organism>
<dbReference type="PROSITE" id="PS51892">
    <property type="entry name" value="SUBTILASE"/>
    <property type="match status" value="1"/>
</dbReference>
<name>A0A0D2JPX0_9CHLO</name>
<feature type="signal peptide" evidence="8">
    <location>
        <begin position="1"/>
        <end position="34"/>
    </location>
</feature>
<dbReference type="GeneID" id="25739697"/>
<feature type="active site" description="Charge relay system" evidence="5">
    <location>
        <position position="769"/>
    </location>
</feature>
<dbReference type="InterPro" id="IPR015500">
    <property type="entry name" value="Peptidase_S8_subtilisin-rel"/>
</dbReference>
<keyword evidence="2 5" id="KW-0645">Protease</keyword>
<dbReference type="InterPro" id="IPR023827">
    <property type="entry name" value="Peptidase_S8_Asp-AS"/>
</dbReference>
<keyword evidence="11" id="KW-1185">Reference proteome</keyword>
<evidence type="ECO:0000259" key="9">
    <source>
        <dbReference type="Pfam" id="PF00082"/>
    </source>
</evidence>
<feature type="domain" description="Peptidase S8/S53" evidence="9">
    <location>
        <begin position="255"/>
        <end position="508"/>
    </location>
</feature>
<dbReference type="InterPro" id="IPR036852">
    <property type="entry name" value="Peptidase_S8/S53_dom_sf"/>
</dbReference>
<dbReference type="InterPro" id="IPR022398">
    <property type="entry name" value="Peptidase_S8_His-AS"/>
</dbReference>
<evidence type="ECO:0000256" key="7">
    <source>
        <dbReference type="SAM" id="MobiDB-lite"/>
    </source>
</evidence>
<proteinExistence type="inferred from homology"/>
<feature type="region of interest" description="Disordered" evidence="7">
    <location>
        <begin position="185"/>
        <end position="212"/>
    </location>
</feature>
<keyword evidence="8" id="KW-0732">Signal</keyword>
<dbReference type="AlphaFoldDB" id="A0A0D2JPX0"/>
<dbReference type="SUPFAM" id="SSF52743">
    <property type="entry name" value="Subtilisin-like"/>
    <property type="match status" value="2"/>
</dbReference>
<dbReference type="PANTHER" id="PTHR43806:SF11">
    <property type="entry name" value="CEREVISIN-RELATED"/>
    <property type="match status" value="1"/>
</dbReference>
<dbReference type="InterPro" id="IPR000209">
    <property type="entry name" value="Peptidase_S8/S53_dom"/>
</dbReference>
<evidence type="ECO:0000313" key="10">
    <source>
        <dbReference type="EMBL" id="KIZ01138.1"/>
    </source>
</evidence>
<feature type="domain" description="Peptidase S8/S53" evidence="9">
    <location>
        <begin position="760"/>
        <end position="805"/>
    </location>
</feature>
<dbReference type="KEGG" id="mng:MNEG_6821"/>
<dbReference type="PROSITE" id="PS00137">
    <property type="entry name" value="SUBTILASE_HIS"/>
    <property type="match status" value="1"/>
</dbReference>
<evidence type="ECO:0000256" key="1">
    <source>
        <dbReference type="ARBA" id="ARBA00011073"/>
    </source>
</evidence>
<dbReference type="InterPro" id="IPR050131">
    <property type="entry name" value="Peptidase_S8_subtilisin-like"/>
</dbReference>
<dbReference type="GO" id="GO:0006508">
    <property type="term" value="P:proteolysis"/>
    <property type="evidence" value="ECO:0007669"/>
    <property type="project" value="UniProtKB-KW"/>
</dbReference>
<feature type="region of interest" description="Disordered" evidence="7">
    <location>
        <begin position="507"/>
        <end position="527"/>
    </location>
</feature>
<evidence type="ECO:0000256" key="8">
    <source>
        <dbReference type="SAM" id="SignalP"/>
    </source>
</evidence>
<evidence type="ECO:0000256" key="2">
    <source>
        <dbReference type="ARBA" id="ARBA00022670"/>
    </source>
</evidence>
<dbReference type="OrthoDB" id="10256524at2759"/>
<feature type="active site" description="Charge relay system" evidence="5">
    <location>
        <position position="263"/>
    </location>
</feature>
<gene>
    <name evidence="10" type="ORF">MNEG_6821</name>
</gene>
<evidence type="ECO:0000256" key="6">
    <source>
        <dbReference type="RuleBase" id="RU003355"/>
    </source>
</evidence>
<feature type="active site" description="Charge relay system" evidence="5">
    <location>
        <position position="306"/>
    </location>
</feature>
<dbReference type="GO" id="GO:0005615">
    <property type="term" value="C:extracellular space"/>
    <property type="evidence" value="ECO:0007669"/>
    <property type="project" value="TreeGrafter"/>
</dbReference>
<dbReference type="GO" id="GO:0004252">
    <property type="term" value="F:serine-type endopeptidase activity"/>
    <property type="evidence" value="ECO:0007669"/>
    <property type="project" value="UniProtKB-UniRule"/>
</dbReference>
<dbReference type="PRINTS" id="PR00723">
    <property type="entry name" value="SUBTILISIN"/>
</dbReference>
<evidence type="ECO:0000256" key="5">
    <source>
        <dbReference type="PROSITE-ProRule" id="PRU01240"/>
    </source>
</evidence>
<keyword evidence="4 5" id="KW-0720">Serine protease</keyword>
<evidence type="ECO:0000256" key="3">
    <source>
        <dbReference type="ARBA" id="ARBA00022801"/>
    </source>
</evidence>
<feature type="region of interest" description="Disordered" evidence="7">
    <location>
        <begin position="624"/>
        <end position="650"/>
    </location>
</feature>
<keyword evidence="3 5" id="KW-0378">Hydrolase</keyword>
<dbReference type="PROSITE" id="PS00138">
    <property type="entry name" value="SUBTILASE_SER"/>
    <property type="match status" value="1"/>
</dbReference>
<dbReference type="Proteomes" id="UP000054498">
    <property type="component" value="Unassembled WGS sequence"/>
</dbReference>
<evidence type="ECO:0000256" key="4">
    <source>
        <dbReference type="ARBA" id="ARBA00022825"/>
    </source>
</evidence>
<comment type="similarity">
    <text evidence="1 5 6">Belongs to the peptidase S8 family.</text>
</comment>
<accession>A0A0D2JPX0</accession>
<dbReference type="InterPro" id="IPR023828">
    <property type="entry name" value="Peptidase_S8_Ser-AS"/>
</dbReference>
<reference evidence="10 11" key="1">
    <citation type="journal article" date="2013" name="BMC Genomics">
        <title>Reconstruction of the lipid metabolism for the microalga Monoraphidium neglectum from its genome sequence reveals characteristics suitable for biofuel production.</title>
        <authorList>
            <person name="Bogen C."/>
            <person name="Al-Dilaimi A."/>
            <person name="Albersmeier A."/>
            <person name="Wichmann J."/>
            <person name="Grundmann M."/>
            <person name="Rupp O."/>
            <person name="Lauersen K.J."/>
            <person name="Blifernez-Klassen O."/>
            <person name="Kalinowski J."/>
            <person name="Goesmann A."/>
            <person name="Mussgnug J.H."/>
            <person name="Kruse O."/>
        </authorList>
    </citation>
    <scope>NUCLEOTIDE SEQUENCE [LARGE SCALE GENOMIC DNA]</scope>
    <source>
        <strain evidence="10 11">SAG 48.87</strain>
    </source>
</reference>
<dbReference type="EMBL" id="KK101367">
    <property type="protein sequence ID" value="KIZ01138.1"/>
    <property type="molecule type" value="Genomic_DNA"/>
</dbReference>
<evidence type="ECO:0000313" key="11">
    <source>
        <dbReference type="Proteomes" id="UP000054498"/>
    </source>
</evidence>
<dbReference type="RefSeq" id="XP_013900157.1">
    <property type="nucleotide sequence ID" value="XM_014044703.1"/>
</dbReference>
<feature type="compositionally biased region" description="Low complexity" evidence="7">
    <location>
        <begin position="624"/>
        <end position="633"/>
    </location>
</feature>
<dbReference type="PANTHER" id="PTHR43806">
    <property type="entry name" value="PEPTIDASE S8"/>
    <property type="match status" value="1"/>
</dbReference>
<sequence>MRRHCGFQSLVAVQWGGLVALLLLLVGAAVVAEAAPQVPNRPVCGERFAVAFHDDKGEAVVRQLRAQGFTIHTSGPGFAAVSQCTQQQGEEQHQQAAQQQLAPRRGLFEGAAELFTGARRAMQRRRHLRVLSAMDGVHVAEQDVMRYLQRTTPSPGPIASSEQRPASATGLAHIVRRMLRGALSSAGLSGQRSGEALRRAGSTPPNPYQPWELDQTQCAKKDEPLDTYAGGEVMPWGIIAIQANSTNVPNSTVNSGITVCIIDSGLWKEHPDLQPKPNSLSGCGIGVGSGDDEACKYPWGEDIVGHGSHVAGTIGAPRNGRGVVGVIPGGADIFTVRIWNTSGDVSQGQGQYASDLVRAYAACETRLDALAKQNPSKPQRMVVSMSFGSAGPLTVERLWFERASKRKDLLFVAASGNNGSEWGSFLQPPNGPQWKSYPASYNVATLLSVANANCNGGIAESSQRNDAVAIAAPGTGVLSTVPDAYKYVRAAVQLDVDTSKALAAASGARNGKAPSYPEARPMQDAPINGTGTMRLLADCGDAPKRSSAAGQRGTVGGQLRAPLFNACTAAKGGGVCMIGLPGHLDIYEESCLAMLSCMDGGGSALIAWRSTDVDELRERVAARNRSAAAQSRGRLADRGGPASLRGSGAPLVQADPTLSMDAWAPNPSLGGGGGGSGDGAYDDNFDREILPGARLNCGTKCDCWNQMQQRMQSGAKVLPGVFIGSRQALDMLNAVRGSSAAGQLRPKANTLRANVTIFDYPYRRYDGTSMAVPHVAGAAARIWAAFPSCSALDVSRALRESADASKLKKVGSISRGSGFLQVEEAYKKLKSFNCK</sequence>
<feature type="chain" id="PRO_5002256225" description="Peptidase S8/S53 domain-containing protein" evidence="8">
    <location>
        <begin position="35"/>
        <end position="835"/>
    </location>
</feature>
<dbReference type="Pfam" id="PF00082">
    <property type="entry name" value="Peptidase_S8"/>
    <property type="match status" value="2"/>
</dbReference>
<protein>
    <recommendedName>
        <fullName evidence="9">Peptidase S8/S53 domain-containing protein</fullName>
    </recommendedName>
</protein>
<dbReference type="PROSITE" id="PS00136">
    <property type="entry name" value="SUBTILASE_ASP"/>
    <property type="match status" value="1"/>
</dbReference>
<dbReference type="Gene3D" id="3.40.50.200">
    <property type="entry name" value="Peptidase S8/S53 domain"/>
    <property type="match status" value="2"/>
</dbReference>